<gene>
    <name evidence="1" type="ORF">KJB30_09625</name>
</gene>
<name>A0ABS5U8Q1_9BACT</name>
<keyword evidence="2" id="KW-1185">Reference proteome</keyword>
<sequence>MAIAEDLTQLEHQLGELITRYEQYFIGLEKREPLQLLGTVEKLARLHSATPINNTMYKHKYQMLVARLSTYREHWNRILRLIDEGRYSRDRFISDLHRNQHSTRENQRQDNGESSREIDLERIYSEYREARQKCNLPVENLSREAVAKSIEKSKPALATRLGSDDLVFRVVIENGRPKIKARRRA</sequence>
<dbReference type="EMBL" id="JAHDYS010000008">
    <property type="protein sequence ID" value="MBT1072043.1"/>
    <property type="molecule type" value="Genomic_DNA"/>
</dbReference>
<evidence type="ECO:0000313" key="2">
    <source>
        <dbReference type="Proteomes" id="UP000784128"/>
    </source>
</evidence>
<comment type="caution">
    <text evidence="1">The sequence shown here is derived from an EMBL/GenBank/DDBJ whole genome shotgun (WGS) entry which is preliminary data.</text>
</comment>
<accession>A0ABS5U8Q1</accession>
<dbReference type="NCBIfam" id="NF041621">
    <property type="entry name" value="MXAN_5187_C_dom"/>
    <property type="match status" value="1"/>
</dbReference>
<reference evidence="1 2" key="1">
    <citation type="submission" date="2021-05" db="EMBL/GenBank/DDBJ databases">
        <title>The draft genome of Geobacter chapellei DSM 13688.</title>
        <authorList>
            <person name="Xu Z."/>
            <person name="Masuda Y."/>
            <person name="Itoh H."/>
            <person name="Senoo K."/>
        </authorList>
    </citation>
    <scope>NUCLEOTIDE SEQUENCE [LARGE SCALE GENOMIC DNA]</scope>
    <source>
        <strain evidence="1 2">DSM 13688</strain>
    </source>
</reference>
<dbReference type="RefSeq" id="WP_214298512.1">
    <property type="nucleotide sequence ID" value="NZ_JAHDYS010000008.1"/>
</dbReference>
<dbReference type="Proteomes" id="UP000784128">
    <property type="component" value="Unassembled WGS sequence"/>
</dbReference>
<organism evidence="1 2">
    <name type="scientific">Pelotalea chapellei</name>
    <dbReference type="NCBI Taxonomy" id="44671"/>
    <lineage>
        <taxon>Bacteria</taxon>
        <taxon>Pseudomonadati</taxon>
        <taxon>Thermodesulfobacteriota</taxon>
        <taxon>Desulfuromonadia</taxon>
        <taxon>Geobacterales</taxon>
        <taxon>Geobacteraceae</taxon>
        <taxon>Pelotalea</taxon>
    </lineage>
</organism>
<evidence type="ECO:0000313" key="1">
    <source>
        <dbReference type="EMBL" id="MBT1072043.1"/>
    </source>
</evidence>
<proteinExistence type="predicted"/>
<protein>
    <submittedName>
        <fullName evidence="1">Uncharacterized protein</fullName>
    </submittedName>
</protein>